<accession>A0ACD6ABH5</accession>
<name>A0ACD6ABH5_AVESA</name>
<sequence length="490" mass="54423">MDDGEAAAATGARASEEVEMELDFSHGGVPSFEFAFNSANFSDRVLRLEIVASDGAMGSNGGVGGGSLANQARHHEKKGDKEQSNDSFSTIVGTPVLRVKTIFVNLAILAARSPFFLKLFSNGMKESDQMHPVLRIADSEENALMALLSFMYSGKLTTSEPALLLGILMAADKFEVLSCLRLCSQLLTSLPMTTESALLYLDHPCSISLAAEVQHLTDAAKEFLANKYKDLTEYPVGLMNMPLAGIEAIFSSTDLKVTCEDAVYSFLLDWVREQYPESEERHRKILKSTDDDVDHEQTTKRITDVLLHKAYPAHEQDALAADTAACWQVPQRAYIWKPVKVVEFDRPCQQVIVFLDLTREECSRLFPTGEMVSHLFHLAGRNFHLMPSCEMDEKSKSYSFGLWFATNEEPDDATCLTLDFEFAARKRESGNFVRKLKDKVIYTGASMEGCSNLFGVQWSTFIADDNLFIDGVLHLRADFKVVVGQPGLQT</sequence>
<protein>
    <submittedName>
        <fullName evidence="1">Uncharacterized protein</fullName>
    </submittedName>
</protein>
<organism evidence="1 2">
    <name type="scientific">Avena sativa</name>
    <name type="common">Oat</name>
    <dbReference type="NCBI Taxonomy" id="4498"/>
    <lineage>
        <taxon>Eukaryota</taxon>
        <taxon>Viridiplantae</taxon>
        <taxon>Streptophyta</taxon>
        <taxon>Embryophyta</taxon>
        <taxon>Tracheophyta</taxon>
        <taxon>Spermatophyta</taxon>
        <taxon>Magnoliopsida</taxon>
        <taxon>Liliopsida</taxon>
        <taxon>Poales</taxon>
        <taxon>Poaceae</taxon>
        <taxon>BOP clade</taxon>
        <taxon>Pooideae</taxon>
        <taxon>Poodae</taxon>
        <taxon>Poeae</taxon>
        <taxon>Poeae Chloroplast Group 1 (Aveneae type)</taxon>
        <taxon>Aveninae</taxon>
        <taxon>Avena</taxon>
    </lineage>
</organism>
<proteinExistence type="predicted"/>
<keyword evidence="2" id="KW-1185">Reference proteome</keyword>
<dbReference type="Proteomes" id="UP001732700">
    <property type="component" value="Chromosome 7C"/>
</dbReference>
<reference evidence="1" key="1">
    <citation type="submission" date="2021-05" db="EMBL/GenBank/DDBJ databases">
        <authorList>
            <person name="Scholz U."/>
            <person name="Mascher M."/>
            <person name="Fiebig A."/>
        </authorList>
    </citation>
    <scope>NUCLEOTIDE SEQUENCE [LARGE SCALE GENOMIC DNA]</scope>
</reference>
<reference evidence="1" key="2">
    <citation type="submission" date="2025-09" db="UniProtKB">
        <authorList>
            <consortium name="EnsemblPlants"/>
        </authorList>
    </citation>
    <scope>IDENTIFICATION</scope>
</reference>
<evidence type="ECO:0000313" key="2">
    <source>
        <dbReference type="Proteomes" id="UP001732700"/>
    </source>
</evidence>
<evidence type="ECO:0000313" key="1">
    <source>
        <dbReference type="EnsemblPlants" id="AVESA.00010b.r2.7CG0712710.1.CDS"/>
    </source>
</evidence>
<dbReference type="EnsemblPlants" id="AVESA.00010b.r2.7CG0712710.1">
    <property type="protein sequence ID" value="AVESA.00010b.r2.7CG0712710.1.CDS"/>
    <property type="gene ID" value="AVESA.00010b.r2.7CG0712710"/>
</dbReference>